<name>A0A382NLC6_9ZZZZ</name>
<dbReference type="Gene3D" id="2.60.40.680">
    <property type="match status" value="1"/>
</dbReference>
<feature type="non-terminal residue" evidence="1">
    <location>
        <position position="215"/>
    </location>
</feature>
<organism evidence="1">
    <name type="scientific">marine metagenome</name>
    <dbReference type="NCBI Taxonomy" id="408172"/>
    <lineage>
        <taxon>unclassified sequences</taxon>
        <taxon>metagenomes</taxon>
        <taxon>ecological metagenomes</taxon>
    </lineage>
</organism>
<protein>
    <recommendedName>
        <fullName evidence="2">Cohesin domain-containing protein</fullName>
    </recommendedName>
</protein>
<evidence type="ECO:0000313" key="1">
    <source>
        <dbReference type="EMBL" id="SVC62013.1"/>
    </source>
</evidence>
<proteinExistence type="predicted"/>
<reference evidence="1" key="1">
    <citation type="submission" date="2018-05" db="EMBL/GenBank/DDBJ databases">
        <authorList>
            <person name="Lanie J.A."/>
            <person name="Ng W.-L."/>
            <person name="Kazmierczak K.M."/>
            <person name="Andrzejewski T.M."/>
            <person name="Davidsen T.M."/>
            <person name="Wayne K.J."/>
            <person name="Tettelin H."/>
            <person name="Glass J.I."/>
            <person name="Rusch D."/>
            <person name="Podicherti R."/>
            <person name="Tsui H.-C.T."/>
            <person name="Winkler M.E."/>
        </authorList>
    </citation>
    <scope>NUCLEOTIDE SEQUENCE</scope>
</reference>
<accession>A0A382NLC6</accession>
<dbReference type="EMBL" id="UINC01101307">
    <property type="protein sequence ID" value="SVC62013.1"/>
    <property type="molecule type" value="Genomic_DNA"/>
</dbReference>
<evidence type="ECO:0008006" key="2">
    <source>
        <dbReference type="Google" id="ProtNLM"/>
    </source>
</evidence>
<dbReference type="AlphaFoldDB" id="A0A382NLC6"/>
<sequence>MNNPKYIIMVLLLAVSNILAKDAVLKIKKANTADKIIQNGKINLSVESEQSIKGIQFDIIYNPKELKLTENGIISKISNIDIYSSVKDEGVAKVLMFSMEGDNILDVNLNNIAEVIEVNFEPVNMFNGSSQVELVNIILAGNAGEQITSETRSVFDVSYFTPLKTTISKNYPNPFNPSTTINYQLSNAGEVTLIIYDLKGSEVKTLVHEHHEAAY</sequence>
<gene>
    <name evidence="1" type="ORF">METZ01_LOCUS314867</name>
</gene>